<dbReference type="PANTHER" id="PTHR46553:SF3">
    <property type="entry name" value="ADENINE NUCLEOTIDE ALPHA HYDROLASES-LIKE SUPERFAMILY PROTEIN"/>
    <property type="match status" value="1"/>
</dbReference>
<sequence length="179" mass="18860">MSGTVEGRESTRRCGTHHDEAAISNAGDGRCVMSQENRIVVGIDGSASSLAALDWALSQAELTGATVEAVTAWEYPAFYSWEGGAVPPREFENAASVTVEDAVDNAVDRRANPPRVRTHVAQGDSARVLLDTAEDAELLVVGSRGHGGFVGALLGSVSHKCTHHAECPVVIVHASTERQ</sequence>
<dbReference type="InterPro" id="IPR006015">
    <property type="entry name" value="Universal_stress_UspA"/>
</dbReference>
<organism evidence="3 4">
    <name type="scientific">Actinopolyspora righensis</name>
    <dbReference type="NCBI Taxonomy" id="995060"/>
    <lineage>
        <taxon>Bacteria</taxon>
        <taxon>Bacillati</taxon>
        <taxon>Actinomycetota</taxon>
        <taxon>Actinomycetes</taxon>
        <taxon>Actinopolysporales</taxon>
        <taxon>Actinopolysporaceae</taxon>
        <taxon>Actinopolyspora</taxon>
        <taxon>Actinopolyspora alba group</taxon>
    </lineage>
</organism>
<dbReference type="EMBL" id="FPAT01000011">
    <property type="protein sequence ID" value="SFT87064.1"/>
    <property type="molecule type" value="Genomic_DNA"/>
</dbReference>
<proteinExistence type="inferred from homology"/>
<comment type="similarity">
    <text evidence="1">Belongs to the universal stress protein A family.</text>
</comment>
<dbReference type="InterPro" id="IPR006016">
    <property type="entry name" value="UspA"/>
</dbReference>
<dbReference type="Pfam" id="PF00582">
    <property type="entry name" value="Usp"/>
    <property type="match status" value="1"/>
</dbReference>
<dbReference type="Proteomes" id="UP000199165">
    <property type="component" value="Unassembled WGS sequence"/>
</dbReference>
<keyword evidence="4" id="KW-1185">Reference proteome</keyword>
<dbReference type="PANTHER" id="PTHR46553">
    <property type="entry name" value="ADENINE NUCLEOTIDE ALPHA HYDROLASES-LIKE SUPERFAMILY PROTEIN"/>
    <property type="match status" value="1"/>
</dbReference>
<accession>A0A1I7BIR1</accession>
<gene>
    <name evidence="3" type="ORF">SAMN04487904_111104</name>
</gene>
<evidence type="ECO:0000313" key="4">
    <source>
        <dbReference type="Proteomes" id="UP000199165"/>
    </source>
</evidence>
<dbReference type="Gene3D" id="3.40.50.620">
    <property type="entry name" value="HUPs"/>
    <property type="match status" value="1"/>
</dbReference>
<evidence type="ECO:0000313" key="3">
    <source>
        <dbReference type="EMBL" id="SFT87064.1"/>
    </source>
</evidence>
<evidence type="ECO:0000259" key="2">
    <source>
        <dbReference type="Pfam" id="PF00582"/>
    </source>
</evidence>
<dbReference type="InterPro" id="IPR014729">
    <property type="entry name" value="Rossmann-like_a/b/a_fold"/>
</dbReference>
<dbReference type="PRINTS" id="PR01438">
    <property type="entry name" value="UNVRSLSTRESS"/>
</dbReference>
<name>A0A1I7BIR1_9ACTN</name>
<reference evidence="4" key="1">
    <citation type="submission" date="2016-10" db="EMBL/GenBank/DDBJ databases">
        <authorList>
            <person name="Varghese N."/>
            <person name="Submissions S."/>
        </authorList>
    </citation>
    <scope>NUCLEOTIDE SEQUENCE [LARGE SCALE GENOMIC DNA]</scope>
    <source>
        <strain evidence="4">DSM 45501</strain>
    </source>
</reference>
<dbReference type="SUPFAM" id="SSF52402">
    <property type="entry name" value="Adenine nucleotide alpha hydrolases-like"/>
    <property type="match status" value="1"/>
</dbReference>
<dbReference type="AlphaFoldDB" id="A0A1I7BIR1"/>
<evidence type="ECO:0000256" key="1">
    <source>
        <dbReference type="ARBA" id="ARBA00008791"/>
    </source>
</evidence>
<feature type="domain" description="UspA" evidence="2">
    <location>
        <begin position="38"/>
        <end position="173"/>
    </location>
</feature>
<dbReference type="CDD" id="cd00293">
    <property type="entry name" value="USP-like"/>
    <property type="match status" value="1"/>
</dbReference>
<protein>
    <submittedName>
        <fullName evidence="3">Nucleotide-binding universal stress protein, UspA family</fullName>
    </submittedName>
</protein>